<dbReference type="InterPro" id="IPR015424">
    <property type="entry name" value="PyrdxlP-dep_Trfase"/>
</dbReference>
<evidence type="ECO:0000256" key="3">
    <source>
        <dbReference type="RuleBase" id="RU004508"/>
    </source>
</evidence>
<evidence type="ECO:0000313" key="5">
    <source>
        <dbReference type="Proteomes" id="UP001594351"/>
    </source>
</evidence>
<gene>
    <name evidence="4" type="ORF">ACFL27_07380</name>
</gene>
<dbReference type="Proteomes" id="UP001594351">
    <property type="component" value="Unassembled WGS sequence"/>
</dbReference>
<evidence type="ECO:0000313" key="4">
    <source>
        <dbReference type="EMBL" id="MFC1849995.1"/>
    </source>
</evidence>
<protein>
    <submittedName>
        <fullName evidence="4">DegT/DnrJ/EryC1/StrS family aminotransferase</fullName>
    </submittedName>
</protein>
<dbReference type="InterPro" id="IPR015422">
    <property type="entry name" value="PyrdxlP-dep_Trfase_small"/>
</dbReference>
<evidence type="ECO:0000256" key="2">
    <source>
        <dbReference type="ARBA" id="ARBA00037999"/>
    </source>
</evidence>
<dbReference type="EMBL" id="JBHPBY010000070">
    <property type="protein sequence ID" value="MFC1849995.1"/>
    <property type="molecule type" value="Genomic_DNA"/>
</dbReference>
<reference evidence="4 5" key="1">
    <citation type="submission" date="2024-09" db="EMBL/GenBank/DDBJ databases">
        <title>Laminarin stimulates single cell rates of sulfate reduction while oxygen inhibits transcriptomic activity in coastal marine sediment.</title>
        <authorList>
            <person name="Lindsay M."/>
            <person name="Orcutt B."/>
            <person name="Emerson D."/>
            <person name="Stepanauskas R."/>
            <person name="D'Angelo T."/>
        </authorList>
    </citation>
    <scope>NUCLEOTIDE SEQUENCE [LARGE SCALE GENOMIC DNA]</scope>
    <source>
        <strain evidence="4">SAG AM-311-K15</strain>
    </source>
</reference>
<name>A0ABV6YUW7_UNCC1</name>
<dbReference type="Gene3D" id="3.40.640.10">
    <property type="entry name" value="Type I PLP-dependent aspartate aminotransferase-like (Major domain)"/>
    <property type="match status" value="1"/>
</dbReference>
<keyword evidence="4" id="KW-0808">Transferase</keyword>
<sequence>MEAPFLDLKTPNRALKAEIMACWEEILDTAHFVGGKYLDLFEQEFAKACSVKECIAVSSGTDALKLIFKALELQSGHEVITVPNTFIATTEAISQAGGTIKFVDIDPDTYTIDVSKIEAAITSNTRGIVPVHLYGQMADMDPILDIAKRYDLWIVEDACQAHLAEYKGRRAGSIGRAAAFSFYPGKNLGACGEAGAITTHDRELAQKVRVLRDHGQARKYHHEYEGYNDRCDALQAAALTVKLNHVPQWNEMRRKNAQLYVDHLQQVAGITLPVISKYCLPVFHLFVIQVDNRDRVMTELDKRGVKTGLHYPIPLHLQKAYQHLKIPVGSFPVTEKCAPRLLSLPMYPELTPAQISYVSDCLQEILGSSS</sequence>
<dbReference type="PANTHER" id="PTHR30244">
    <property type="entry name" value="TRANSAMINASE"/>
    <property type="match status" value="1"/>
</dbReference>
<dbReference type="CDD" id="cd00616">
    <property type="entry name" value="AHBA_syn"/>
    <property type="match status" value="1"/>
</dbReference>
<organism evidence="4 5">
    <name type="scientific">candidate division CSSED10-310 bacterium</name>
    <dbReference type="NCBI Taxonomy" id="2855610"/>
    <lineage>
        <taxon>Bacteria</taxon>
        <taxon>Bacteria division CSSED10-310</taxon>
    </lineage>
</organism>
<dbReference type="GO" id="GO:0008483">
    <property type="term" value="F:transaminase activity"/>
    <property type="evidence" value="ECO:0007669"/>
    <property type="project" value="UniProtKB-KW"/>
</dbReference>
<dbReference type="InterPro" id="IPR015421">
    <property type="entry name" value="PyrdxlP-dep_Trfase_major"/>
</dbReference>
<dbReference type="Pfam" id="PF01041">
    <property type="entry name" value="DegT_DnrJ_EryC1"/>
    <property type="match status" value="1"/>
</dbReference>
<accession>A0ABV6YUW7</accession>
<dbReference type="SUPFAM" id="SSF53383">
    <property type="entry name" value="PLP-dependent transferases"/>
    <property type="match status" value="1"/>
</dbReference>
<dbReference type="PANTHER" id="PTHR30244:SF36">
    <property type="entry name" value="3-OXO-GLUCOSE-6-PHOSPHATE:GLUTAMATE AMINOTRANSFERASE"/>
    <property type="match status" value="1"/>
</dbReference>
<dbReference type="Gene3D" id="3.90.1150.10">
    <property type="entry name" value="Aspartate Aminotransferase, domain 1"/>
    <property type="match status" value="1"/>
</dbReference>
<comment type="caution">
    <text evidence="4">The sequence shown here is derived from an EMBL/GenBank/DDBJ whole genome shotgun (WGS) entry which is preliminary data.</text>
</comment>
<dbReference type="InterPro" id="IPR000653">
    <property type="entry name" value="DegT/StrS_aminotransferase"/>
</dbReference>
<keyword evidence="1 3" id="KW-0663">Pyridoxal phosphate</keyword>
<evidence type="ECO:0000256" key="1">
    <source>
        <dbReference type="ARBA" id="ARBA00022898"/>
    </source>
</evidence>
<comment type="similarity">
    <text evidence="2 3">Belongs to the DegT/DnrJ/EryC1 family.</text>
</comment>
<proteinExistence type="inferred from homology"/>
<keyword evidence="4" id="KW-0032">Aminotransferase</keyword>
<keyword evidence="5" id="KW-1185">Reference proteome</keyword>
<dbReference type="PIRSF" id="PIRSF000390">
    <property type="entry name" value="PLP_StrS"/>
    <property type="match status" value="1"/>
</dbReference>